<comment type="caution">
    <text evidence="3">The sequence shown here is derived from an EMBL/GenBank/DDBJ whole genome shotgun (WGS) entry which is preliminary data.</text>
</comment>
<sequence>MSDSVPLSPLSRPSTNQDQDRPPSVNDHESPPDYESFREPPKELTLHDRSKSALVLALLYAALVLAPWVITCLLANRPITTSGHYGDVDNYNRYDAETTQSPFKKNERWYHAAQVIQAIASVLALPLTSSICASAAVIYMQRNQRLTMPQLMTLADRGWMNRATYWRIWLLQWPQYGSSFLVVALITSLLALIIAPIQSIFLTSEAVKTPTHDQKVGMMWDLPRVIQTYADLSSGDSNINTIITRAALTTASTNQPHAQLWPGANVSCDPLSYEVEGKNICSRQGATFNDMTGYPDPFFAQLPSTFHTGLFRQFLPRFNSSAQVQAIEESEFPANCDRIDNGFFVEYTNSSRYYDTDIMQIWGLKACMPGNVRESPWKATRNRHDFSEELYLDIKLTNWSVGWTSIQERGIYRVTLNTTTGYFELPNYMNGGVAGFLLEKDPIEEPCDDGCKDQTGYYGYKRDITTITPVAPGLQIVGNKGPLLTTALALFGTGSYIETRATNPEIYGATALPDWDSERFNHWPVGSSACIYLSPLDRLTSSNSNFRYCIKNSDGGENGEDIDFQIVNWLENFLVAPASLENAFNAAAYIATKTWLENNPGSSGDISNHLSVSFDLGADSQIPVISLAGLIFVSVLLGIHLLLLLSMGVYAAWSQRWTKQLDSFAMMRIGASISHHVPLLMSYRLNLVKELREVPGWMGDQMPESEKVGVLGLGGPVQLKKGRKYASYHKKPYH</sequence>
<feature type="transmembrane region" description="Helical" evidence="2">
    <location>
        <begin position="53"/>
        <end position="76"/>
    </location>
</feature>
<protein>
    <submittedName>
        <fullName evidence="3">Uncharacterized protein</fullName>
    </submittedName>
</protein>
<feature type="region of interest" description="Disordered" evidence="1">
    <location>
        <begin position="1"/>
        <end position="42"/>
    </location>
</feature>
<accession>A0AAD4CW48</accession>
<proteinExistence type="predicted"/>
<feature type="transmembrane region" description="Helical" evidence="2">
    <location>
        <begin position="115"/>
        <end position="140"/>
    </location>
</feature>
<feature type="compositionally biased region" description="Polar residues" evidence="1">
    <location>
        <begin position="1"/>
        <end position="17"/>
    </location>
</feature>
<organism evidence="3 4">
    <name type="scientific">Aspergillus nanangensis</name>
    <dbReference type="NCBI Taxonomy" id="2582783"/>
    <lineage>
        <taxon>Eukaryota</taxon>
        <taxon>Fungi</taxon>
        <taxon>Dikarya</taxon>
        <taxon>Ascomycota</taxon>
        <taxon>Pezizomycotina</taxon>
        <taxon>Eurotiomycetes</taxon>
        <taxon>Eurotiomycetidae</taxon>
        <taxon>Eurotiales</taxon>
        <taxon>Aspergillaceae</taxon>
        <taxon>Aspergillus</taxon>
        <taxon>Aspergillus subgen. Circumdati</taxon>
    </lineage>
</organism>
<gene>
    <name evidence="3" type="ORF">FE257_009961</name>
</gene>
<evidence type="ECO:0000313" key="3">
    <source>
        <dbReference type="EMBL" id="KAF9893791.1"/>
    </source>
</evidence>
<evidence type="ECO:0000256" key="2">
    <source>
        <dbReference type="SAM" id="Phobius"/>
    </source>
</evidence>
<reference evidence="3" key="1">
    <citation type="journal article" date="2019" name="Beilstein J. Org. Chem.">
        <title>Nanangenines: drimane sesquiterpenoids as the dominant metabolite cohort of a novel Australian fungus, Aspergillus nanangensis.</title>
        <authorList>
            <person name="Lacey H.J."/>
            <person name="Gilchrist C.L.M."/>
            <person name="Crombie A."/>
            <person name="Kalaitzis J.A."/>
            <person name="Vuong D."/>
            <person name="Rutledge P.J."/>
            <person name="Turner P."/>
            <person name="Pitt J.I."/>
            <person name="Lacey E."/>
            <person name="Chooi Y.H."/>
            <person name="Piggott A.M."/>
        </authorList>
    </citation>
    <scope>NUCLEOTIDE SEQUENCE</scope>
    <source>
        <strain evidence="3">MST-FP2251</strain>
    </source>
</reference>
<dbReference type="Proteomes" id="UP001194746">
    <property type="component" value="Unassembled WGS sequence"/>
</dbReference>
<dbReference type="AlphaFoldDB" id="A0AAD4CW48"/>
<keyword evidence="4" id="KW-1185">Reference proteome</keyword>
<feature type="transmembrane region" description="Helical" evidence="2">
    <location>
        <begin position="180"/>
        <end position="201"/>
    </location>
</feature>
<name>A0AAD4CW48_ASPNN</name>
<keyword evidence="2" id="KW-1133">Transmembrane helix</keyword>
<reference evidence="3" key="2">
    <citation type="submission" date="2020-02" db="EMBL/GenBank/DDBJ databases">
        <authorList>
            <person name="Gilchrist C.L.M."/>
            <person name="Chooi Y.-H."/>
        </authorList>
    </citation>
    <scope>NUCLEOTIDE SEQUENCE</scope>
    <source>
        <strain evidence="3">MST-FP2251</strain>
    </source>
</reference>
<keyword evidence="2" id="KW-0472">Membrane</keyword>
<evidence type="ECO:0000313" key="4">
    <source>
        <dbReference type="Proteomes" id="UP001194746"/>
    </source>
</evidence>
<feature type="compositionally biased region" description="Basic and acidic residues" evidence="1">
    <location>
        <begin position="18"/>
        <end position="42"/>
    </location>
</feature>
<evidence type="ECO:0000256" key="1">
    <source>
        <dbReference type="SAM" id="MobiDB-lite"/>
    </source>
</evidence>
<dbReference type="EMBL" id="VCAU01000006">
    <property type="protein sequence ID" value="KAF9893791.1"/>
    <property type="molecule type" value="Genomic_DNA"/>
</dbReference>
<keyword evidence="2" id="KW-0812">Transmembrane</keyword>
<feature type="transmembrane region" description="Helical" evidence="2">
    <location>
        <begin position="627"/>
        <end position="653"/>
    </location>
</feature>